<dbReference type="InterPro" id="IPR010427">
    <property type="entry name" value="DUF1023"/>
</dbReference>
<keyword evidence="2" id="KW-0378">Hydrolase</keyword>
<dbReference type="EMBL" id="BAABEO010000008">
    <property type="protein sequence ID" value="GAA3675602.1"/>
    <property type="molecule type" value="Genomic_DNA"/>
</dbReference>
<name>A0ABP7C0P1_9MICC</name>
<evidence type="ECO:0000313" key="2">
    <source>
        <dbReference type="EMBL" id="GAA3675602.1"/>
    </source>
</evidence>
<evidence type="ECO:0000313" key="3">
    <source>
        <dbReference type="Proteomes" id="UP001500752"/>
    </source>
</evidence>
<accession>A0ABP7C0P1</accession>
<dbReference type="Proteomes" id="UP001500752">
    <property type="component" value="Unassembled WGS sequence"/>
</dbReference>
<organism evidence="2 3">
    <name type="scientific">Arthrobacter ginkgonis</name>
    <dbReference type="NCBI Taxonomy" id="1630594"/>
    <lineage>
        <taxon>Bacteria</taxon>
        <taxon>Bacillati</taxon>
        <taxon>Actinomycetota</taxon>
        <taxon>Actinomycetes</taxon>
        <taxon>Micrococcales</taxon>
        <taxon>Micrococcaceae</taxon>
        <taxon>Arthrobacter</taxon>
    </lineage>
</organism>
<proteinExistence type="predicted"/>
<gene>
    <name evidence="2" type="ORF">GCM10023081_12520</name>
</gene>
<sequence>MLNDAGAPWPPRTPGPPHTYRALTERATERFERLKRVRDAMPQRRKAAIDGVAHALADSMDPAIPPRHLLYLDLDGPEPLAAVAVGDLDAATHVTWQLSGSGIRVRTAMWGTAREAGQLLLEQRVVGAPNPAVVAWLGYSSPGLLRAVSNRAARTAVERLTHDLLTFARLRPDRPFTAMEAHSYGATLAAHALEKLRGESAAPAVSALATTGSAGMPRRIAGDPGLLGIPEGHIFEAVAADDLLARAGRFLSGRTVVGRRFDVDGFAESGLLPVTGHNTSRFVPGAVRGKRGYRDPGTLSLRNLALVTTGFLPLE</sequence>
<dbReference type="GO" id="GO:0016787">
    <property type="term" value="F:hydrolase activity"/>
    <property type="evidence" value="ECO:0007669"/>
    <property type="project" value="UniProtKB-KW"/>
</dbReference>
<comment type="caution">
    <text evidence="2">The sequence shown here is derived from an EMBL/GenBank/DDBJ whole genome shotgun (WGS) entry which is preliminary data.</text>
</comment>
<feature type="domain" description="DUF1023" evidence="1">
    <location>
        <begin position="80"/>
        <end position="247"/>
    </location>
</feature>
<reference evidence="3" key="1">
    <citation type="journal article" date="2019" name="Int. J. Syst. Evol. Microbiol.">
        <title>The Global Catalogue of Microorganisms (GCM) 10K type strain sequencing project: providing services to taxonomists for standard genome sequencing and annotation.</title>
        <authorList>
            <consortium name="The Broad Institute Genomics Platform"/>
            <consortium name="The Broad Institute Genome Sequencing Center for Infectious Disease"/>
            <person name="Wu L."/>
            <person name="Ma J."/>
        </authorList>
    </citation>
    <scope>NUCLEOTIDE SEQUENCE [LARGE SCALE GENOMIC DNA]</scope>
    <source>
        <strain evidence="3">JCM 30742</strain>
    </source>
</reference>
<dbReference type="RefSeq" id="WP_345149288.1">
    <property type="nucleotide sequence ID" value="NZ_BAABEO010000008.1"/>
</dbReference>
<dbReference type="Pfam" id="PF06259">
    <property type="entry name" value="Abhydrolase_8"/>
    <property type="match status" value="1"/>
</dbReference>
<evidence type="ECO:0000259" key="1">
    <source>
        <dbReference type="Pfam" id="PF06259"/>
    </source>
</evidence>
<keyword evidence="3" id="KW-1185">Reference proteome</keyword>
<protein>
    <submittedName>
        <fullName evidence="2">Alpha/beta hydrolase family protein</fullName>
    </submittedName>
</protein>